<keyword evidence="3" id="KW-0808">Transferase</keyword>
<keyword evidence="5" id="KW-1185">Reference proteome</keyword>
<dbReference type="Gene3D" id="1.10.510.10">
    <property type="entry name" value="Transferase(Phosphotransferase) domain 1"/>
    <property type="match status" value="1"/>
</dbReference>
<sequence length="740" mass="80103">MSRRMPEDEAEEPLDVYAYMEKQSIYQYLSEPAASSFDVAALSERYSTHQYISGHIGVDCFDMISSSQSTRAEREDLFVELASLRALRHQHVVRIAGSYTDLTSVAYLMEPVSELSLDTYLNLKSSFNQNDRRFAQQFFGCLAGAVSYMHRPGIGIGHLSARNIFISSQHRLFLSGFGATLQHPPEPEYAAPELGTQNQDDLAGDVWDLGIVFLKITMWLLGAPPGILPQWLDFLSSEPGRRPPLCEHLPSLLEWMANQGKPGSRYGKRYQKPVNLVSSLLHSNPQCRPASHEVVEELLSWEDWSEFCCTECRGESQTSGHGSTQLWADPIPLEALALGHAPRGMEARASDQVADRPWALQDGATPGADSGNTLLSQLPTRLSSTGPLARTSLSGMPVYEYGIISGLPRPAILPPTGLNSAGPLAGTRLSGVPGYDERDIVSAFLRNAQHAIPSPIETSDDVLECHADSDHPPPVVSSPTGPYSSDSVTDASSDGGWFRHDGASSPKSTPATSFSTLAEPSDEAAYCAPEDLYETAAPYGDLGADSSNQERFPPSRPSSPPANSPASRNSLPATFSTTSTRTTRSSAPVRSHHSSDTSNSKQHAGRLAPLMRCAPDATITKGLIDCCANARSRPLRQFLEEAVSRGLTRSCRKALLRALAGASSRHNRCARVVLECVNDADTMVNRVDSARGTTALGLAVEHPDFHGYEKLVCCCLRLGHGRKPRSAAVESRDGTASSDP</sequence>
<reference evidence="4" key="5">
    <citation type="submission" date="2015-06" db="UniProtKB">
        <authorList>
            <consortium name="EnsemblFungi"/>
        </authorList>
    </citation>
    <scope>IDENTIFICATION</scope>
    <source>
        <strain evidence="4">ATCC 64411</strain>
    </source>
</reference>
<evidence type="ECO:0000256" key="1">
    <source>
        <dbReference type="SAM" id="MobiDB-lite"/>
    </source>
</evidence>
<feature type="compositionally biased region" description="Polar residues" evidence="1">
    <location>
        <begin position="505"/>
        <end position="517"/>
    </location>
</feature>
<dbReference type="eggNOG" id="KOG0595">
    <property type="taxonomic scope" value="Eukaryota"/>
</dbReference>
<reference evidence="5" key="1">
    <citation type="submission" date="2010-05" db="EMBL/GenBank/DDBJ databases">
        <title>The genome sequence of Magnaporthe poae strain ATCC 64411.</title>
        <authorList>
            <person name="Ma L.-J."/>
            <person name="Dead R."/>
            <person name="Young S."/>
            <person name="Zeng Q."/>
            <person name="Koehrsen M."/>
            <person name="Alvarado L."/>
            <person name="Berlin A."/>
            <person name="Chapman S.B."/>
            <person name="Chen Z."/>
            <person name="Freedman E."/>
            <person name="Gellesch M."/>
            <person name="Goldberg J."/>
            <person name="Griggs A."/>
            <person name="Gujja S."/>
            <person name="Heilman E.R."/>
            <person name="Heiman D."/>
            <person name="Hepburn T."/>
            <person name="Howarth C."/>
            <person name="Jen D."/>
            <person name="Larson L."/>
            <person name="Mehta T."/>
            <person name="Neiman D."/>
            <person name="Pearson M."/>
            <person name="Roberts A."/>
            <person name="Saif S."/>
            <person name="Shea T."/>
            <person name="Shenoy N."/>
            <person name="Sisk P."/>
            <person name="Stolte C."/>
            <person name="Sykes S."/>
            <person name="Walk T."/>
            <person name="White J."/>
            <person name="Yandava C."/>
            <person name="Haas B."/>
            <person name="Nusbaum C."/>
            <person name="Birren B."/>
        </authorList>
    </citation>
    <scope>NUCLEOTIDE SEQUENCE [LARGE SCALE GENOMIC DNA]</scope>
    <source>
        <strain evidence="5">ATCC 64411 / 73-15</strain>
    </source>
</reference>
<dbReference type="PANTHER" id="PTHR44167:SF24">
    <property type="entry name" value="SERINE_THREONINE-PROTEIN KINASE CHK2"/>
    <property type="match status" value="1"/>
</dbReference>
<reference evidence="3" key="3">
    <citation type="submission" date="2011-03" db="EMBL/GenBank/DDBJ databases">
        <title>Annotation of Magnaporthe poae ATCC 64411.</title>
        <authorList>
            <person name="Ma L.-J."/>
            <person name="Dead R."/>
            <person name="Young S.K."/>
            <person name="Zeng Q."/>
            <person name="Gargeya S."/>
            <person name="Fitzgerald M."/>
            <person name="Haas B."/>
            <person name="Abouelleil A."/>
            <person name="Alvarado L."/>
            <person name="Arachchi H.M."/>
            <person name="Berlin A."/>
            <person name="Brown A."/>
            <person name="Chapman S.B."/>
            <person name="Chen Z."/>
            <person name="Dunbar C."/>
            <person name="Freedman E."/>
            <person name="Gearin G."/>
            <person name="Gellesch M."/>
            <person name="Goldberg J."/>
            <person name="Griggs A."/>
            <person name="Gujja S."/>
            <person name="Heiman D."/>
            <person name="Howarth C."/>
            <person name="Larson L."/>
            <person name="Lui A."/>
            <person name="MacDonald P.J.P."/>
            <person name="Mehta T."/>
            <person name="Montmayeur A."/>
            <person name="Murphy C."/>
            <person name="Neiman D."/>
            <person name="Pearson M."/>
            <person name="Priest M."/>
            <person name="Roberts A."/>
            <person name="Saif S."/>
            <person name="Shea T."/>
            <person name="Shenoy N."/>
            <person name="Sisk P."/>
            <person name="Stolte C."/>
            <person name="Sykes S."/>
            <person name="Yandava C."/>
            <person name="Wortman J."/>
            <person name="Nusbaum C."/>
            <person name="Birren B."/>
        </authorList>
    </citation>
    <scope>NUCLEOTIDE SEQUENCE</scope>
    <source>
        <strain evidence="3">ATCC 64411</strain>
    </source>
</reference>
<dbReference type="GO" id="GO:0005634">
    <property type="term" value="C:nucleus"/>
    <property type="evidence" value="ECO:0007669"/>
    <property type="project" value="TreeGrafter"/>
</dbReference>
<dbReference type="GO" id="GO:0004674">
    <property type="term" value="F:protein serine/threonine kinase activity"/>
    <property type="evidence" value="ECO:0007669"/>
    <property type="project" value="UniProtKB-KW"/>
</dbReference>
<dbReference type="EMBL" id="ADBL01001331">
    <property type="status" value="NOT_ANNOTATED_CDS"/>
    <property type="molecule type" value="Genomic_DNA"/>
</dbReference>
<dbReference type="AlphaFoldDB" id="A0A0C4DZS3"/>
<dbReference type="STRING" id="644358.A0A0C4DZS3"/>
<dbReference type="PROSITE" id="PS50011">
    <property type="entry name" value="PROTEIN_KINASE_DOM"/>
    <property type="match status" value="1"/>
</dbReference>
<evidence type="ECO:0000313" key="5">
    <source>
        <dbReference type="Proteomes" id="UP000011715"/>
    </source>
</evidence>
<keyword evidence="3" id="KW-0723">Serine/threonine-protein kinase</keyword>
<dbReference type="Pfam" id="PF00069">
    <property type="entry name" value="Pkinase"/>
    <property type="match status" value="1"/>
</dbReference>
<evidence type="ECO:0000259" key="2">
    <source>
        <dbReference type="PROSITE" id="PS50011"/>
    </source>
</evidence>
<dbReference type="EnsemblFungi" id="MAPG_05580T0">
    <property type="protein sequence ID" value="MAPG_05580T0"/>
    <property type="gene ID" value="MAPG_05580"/>
</dbReference>
<dbReference type="GO" id="GO:0044773">
    <property type="term" value="P:mitotic DNA damage checkpoint signaling"/>
    <property type="evidence" value="ECO:0007669"/>
    <property type="project" value="TreeGrafter"/>
</dbReference>
<accession>A0A0C4DZS3</accession>
<dbReference type="GO" id="GO:0005737">
    <property type="term" value="C:cytoplasm"/>
    <property type="evidence" value="ECO:0007669"/>
    <property type="project" value="TreeGrafter"/>
</dbReference>
<dbReference type="InterPro" id="IPR011009">
    <property type="entry name" value="Kinase-like_dom_sf"/>
</dbReference>
<dbReference type="PANTHER" id="PTHR44167">
    <property type="entry name" value="OVARIAN-SPECIFIC SERINE/THREONINE-PROTEIN KINASE LOK-RELATED"/>
    <property type="match status" value="1"/>
</dbReference>
<dbReference type="OrthoDB" id="248923at2759"/>
<reference evidence="3" key="2">
    <citation type="submission" date="2010-05" db="EMBL/GenBank/DDBJ databases">
        <title>The Genome Sequence of Magnaporthe poae strain ATCC 64411.</title>
        <authorList>
            <consortium name="The Broad Institute Genome Sequencing Platform"/>
            <consortium name="Broad Institute Genome Sequencing Center for Infectious Disease"/>
            <person name="Ma L.-J."/>
            <person name="Dead R."/>
            <person name="Young S."/>
            <person name="Zeng Q."/>
            <person name="Koehrsen M."/>
            <person name="Alvarado L."/>
            <person name="Berlin A."/>
            <person name="Chapman S.B."/>
            <person name="Chen Z."/>
            <person name="Freedman E."/>
            <person name="Gellesch M."/>
            <person name="Goldberg J."/>
            <person name="Griggs A."/>
            <person name="Gujja S."/>
            <person name="Heilman E.R."/>
            <person name="Heiman D."/>
            <person name="Hepburn T."/>
            <person name="Howarth C."/>
            <person name="Jen D."/>
            <person name="Larson L."/>
            <person name="Mehta T."/>
            <person name="Neiman D."/>
            <person name="Pearson M."/>
            <person name="Roberts A."/>
            <person name="Saif S."/>
            <person name="Shea T."/>
            <person name="Shenoy N."/>
            <person name="Sisk P."/>
            <person name="Stolte C."/>
            <person name="Sykes S."/>
            <person name="Walk T."/>
            <person name="White J."/>
            <person name="Yandava C."/>
            <person name="Haas B."/>
            <person name="Nusbaum C."/>
            <person name="Birren B."/>
        </authorList>
    </citation>
    <scope>NUCLEOTIDE SEQUENCE</scope>
    <source>
        <strain evidence="3">ATCC 64411</strain>
    </source>
</reference>
<dbReference type="SUPFAM" id="SSF56112">
    <property type="entry name" value="Protein kinase-like (PK-like)"/>
    <property type="match status" value="1"/>
</dbReference>
<feature type="region of interest" description="Disordered" evidence="1">
    <location>
        <begin position="537"/>
        <end position="605"/>
    </location>
</feature>
<dbReference type="SMART" id="SM00220">
    <property type="entry name" value="S_TKc"/>
    <property type="match status" value="1"/>
</dbReference>
<organism evidence="4 5">
    <name type="scientific">Magnaporthiopsis poae (strain ATCC 64411 / 73-15)</name>
    <name type="common">Kentucky bluegrass fungus</name>
    <name type="synonym">Magnaporthe poae</name>
    <dbReference type="NCBI Taxonomy" id="644358"/>
    <lineage>
        <taxon>Eukaryota</taxon>
        <taxon>Fungi</taxon>
        <taxon>Dikarya</taxon>
        <taxon>Ascomycota</taxon>
        <taxon>Pezizomycotina</taxon>
        <taxon>Sordariomycetes</taxon>
        <taxon>Sordariomycetidae</taxon>
        <taxon>Magnaporthales</taxon>
        <taxon>Magnaporthaceae</taxon>
        <taxon>Magnaporthiopsis</taxon>
    </lineage>
</organism>
<feature type="domain" description="Protein kinase" evidence="2">
    <location>
        <begin position="26"/>
        <end position="305"/>
    </location>
</feature>
<feature type="compositionally biased region" description="Polar residues" evidence="1">
    <location>
        <begin position="370"/>
        <end position="389"/>
    </location>
</feature>
<gene>
    <name evidence="3" type="ORF">MAPG_05580</name>
</gene>
<feature type="region of interest" description="Disordered" evidence="1">
    <location>
        <begin position="359"/>
        <end position="389"/>
    </location>
</feature>
<evidence type="ECO:0000313" key="3">
    <source>
        <dbReference type="EMBL" id="KLU86568.1"/>
    </source>
</evidence>
<feature type="compositionally biased region" description="Polar residues" evidence="1">
    <location>
        <begin position="480"/>
        <end position="492"/>
    </location>
</feature>
<feature type="compositionally biased region" description="Pro residues" evidence="1">
    <location>
        <begin position="554"/>
        <end position="563"/>
    </location>
</feature>
<feature type="compositionally biased region" description="Low complexity" evidence="1">
    <location>
        <begin position="564"/>
        <end position="586"/>
    </location>
</feature>
<evidence type="ECO:0000313" key="4">
    <source>
        <dbReference type="EnsemblFungi" id="MAPG_05580T0"/>
    </source>
</evidence>
<reference evidence="4" key="4">
    <citation type="journal article" date="2015" name="G3 (Bethesda)">
        <title>Genome sequences of three phytopathogenic species of the Magnaporthaceae family of fungi.</title>
        <authorList>
            <person name="Okagaki L.H."/>
            <person name="Nunes C.C."/>
            <person name="Sailsbery J."/>
            <person name="Clay B."/>
            <person name="Brown D."/>
            <person name="John T."/>
            <person name="Oh Y."/>
            <person name="Young N."/>
            <person name="Fitzgerald M."/>
            <person name="Haas B.J."/>
            <person name="Zeng Q."/>
            <person name="Young S."/>
            <person name="Adiconis X."/>
            <person name="Fan L."/>
            <person name="Levin J.Z."/>
            <person name="Mitchell T.K."/>
            <person name="Okubara P.A."/>
            <person name="Farman M.L."/>
            <person name="Kohn L.M."/>
            <person name="Birren B."/>
            <person name="Ma L.-J."/>
            <person name="Dean R.A."/>
        </authorList>
    </citation>
    <scope>NUCLEOTIDE SEQUENCE</scope>
    <source>
        <strain evidence="4">ATCC 64411 / 73-15</strain>
    </source>
</reference>
<dbReference type="GO" id="GO:0005524">
    <property type="term" value="F:ATP binding"/>
    <property type="evidence" value="ECO:0007669"/>
    <property type="project" value="InterPro"/>
</dbReference>
<name>A0A0C4DZS3_MAGP6</name>
<feature type="region of interest" description="Disordered" evidence="1">
    <location>
        <begin position="464"/>
        <end position="517"/>
    </location>
</feature>
<protein>
    <submittedName>
        <fullName evidence="3">Serine/threonine protein kinase</fullName>
    </submittedName>
</protein>
<dbReference type="Proteomes" id="UP000011715">
    <property type="component" value="Unassembled WGS sequence"/>
</dbReference>
<dbReference type="InterPro" id="IPR000719">
    <property type="entry name" value="Prot_kinase_dom"/>
</dbReference>
<dbReference type="EMBL" id="GL876969">
    <property type="protein sequence ID" value="KLU86568.1"/>
    <property type="molecule type" value="Genomic_DNA"/>
</dbReference>
<keyword evidence="3" id="KW-0418">Kinase</keyword>
<dbReference type="VEuPathDB" id="FungiDB:MAPG_05580"/>
<proteinExistence type="predicted"/>